<comment type="caution">
    <text evidence="1">The sequence shown here is derived from an EMBL/GenBank/DDBJ whole genome shotgun (WGS) entry which is preliminary data.</text>
</comment>
<gene>
    <name evidence="1" type="ORF">CDAR_406031</name>
</gene>
<organism evidence="1 2">
    <name type="scientific">Caerostris darwini</name>
    <dbReference type="NCBI Taxonomy" id="1538125"/>
    <lineage>
        <taxon>Eukaryota</taxon>
        <taxon>Metazoa</taxon>
        <taxon>Ecdysozoa</taxon>
        <taxon>Arthropoda</taxon>
        <taxon>Chelicerata</taxon>
        <taxon>Arachnida</taxon>
        <taxon>Araneae</taxon>
        <taxon>Araneomorphae</taxon>
        <taxon>Entelegynae</taxon>
        <taxon>Araneoidea</taxon>
        <taxon>Araneidae</taxon>
        <taxon>Caerostris</taxon>
    </lineage>
</organism>
<evidence type="ECO:0000313" key="1">
    <source>
        <dbReference type="EMBL" id="GIY47971.1"/>
    </source>
</evidence>
<reference evidence="1 2" key="1">
    <citation type="submission" date="2021-06" db="EMBL/GenBank/DDBJ databases">
        <title>Caerostris darwini draft genome.</title>
        <authorList>
            <person name="Kono N."/>
            <person name="Arakawa K."/>
        </authorList>
    </citation>
    <scope>NUCLEOTIDE SEQUENCE [LARGE SCALE GENOMIC DNA]</scope>
</reference>
<dbReference type="Proteomes" id="UP001054837">
    <property type="component" value="Unassembled WGS sequence"/>
</dbReference>
<proteinExistence type="predicted"/>
<dbReference type="EMBL" id="BPLQ01010037">
    <property type="protein sequence ID" value="GIY47971.1"/>
    <property type="molecule type" value="Genomic_DNA"/>
</dbReference>
<evidence type="ECO:0000313" key="2">
    <source>
        <dbReference type="Proteomes" id="UP001054837"/>
    </source>
</evidence>
<protein>
    <submittedName>
        <fullName evidence="1">Uncharacterized protein</fullName>
    </submittedName>
</protein>
<keyword evidence="2" id="KW-1185">Reference proteome</keyword>
<sequence length="122" mass="14083">MAFEKRRQLMTDHFACKSPFEFSIGLCVLYTSYLEIGMKFMFPYSIMKEAYSTSRLHAFPGVKYSISSLERTFIFPKDIKFCQTIRVFPSSAKCGLDSPDHPLDCVNFTRAEANPFLDVHWG</sequence>
<dbReference type="AlphaFoldDB" id="A0AAV4TSG1"/>
<name>A0AAV4TSG1_9ARAC</name>
<accession>A0AAV4TSG1</accession>